<reference evidence="8" key="1">
    <citation type="journal article" date="2020" name="Stud. Mycol.">
        <title>101 Dothideomycetes genomes: a test case for predicting lifestyles and emergence of pathogens.</title>
        <authorList>
            <person name="Haridas S."/>
            <person name="Albert R."/>
            <person name="Binder M."/>
            <person name="Bloem J."/>
            <person name="Labutti K."/>
            <person name="Salamov A."/>
            <person name="Andreopoulos B."/>
            <person name="Baker S."/>
            <person name="Barry K."/>
            <person name="Bills G."/>
            <person name="Bluhm B."/>
            <person name="Cannon C."/>
            <person name="Castanera R."/>
            <person name="Culley D."/>
            <person name="Daum C."/>
            <person name="Ezra D."/>
            <person name="Gonzalez J."/>
            <person name="Henrissat B."/>
            <person name="Kuo A."/>
            <person name="Liang C."/>
            <person name="Lipzen A."/>
            <person name="Lutzoni F."/>
            <person name="Magnuson J."/>
            <person name="Mondo S."/>
            <person name="Nolan M."/>
            <person name="Ohm R."/>
            <person name="Pangilinan J."/>
            <person name="Park H.-J."/>
            <person name="Ramirez L."/>
            <person name="Alfaro M."/>
            <person name="Sun H."/>
            <person name="Tritt A."/>
            <person name="Yoshinaga Y."/>
            <person name="Zwiers L.-H."/>
            <person name="Turgeon B."/>
            <person name="Goodwin S."/>
            <person name="Spatafora J."/>
            <person name="Crous P."/>
            <person name="Grigoriev I."/>
        </authorList>
    </citation>
    <scope>NUCLEOTIDE SEQUENCE</scope>
    <source>
        <strain evidence="8">CBS 119925</strain>
    </source>
</reference>
<evidence type="ECO:0000256" key="6">
    <source>
        <dbReference type="SAM" id="Phobius"/>
    </source>
</evidence>
<gene>
    <name evidence="8" type="ORF">M011DRAFT_476092</name>
</gene>
<sequence length="476" mass="52687">MPDRDANGDLEIKPHQVTVNIESGVQPKYITKLDLRLIPLLGCTYTVLFLDRTNIANARIEGLENGLNMPPNGYNTCIWIFFIPFVLIEIPSNIIMSLRRVKPSTFLGINMLLLGIISTCQGVTQSYGGLLALRFLMGIFEATLPAGAIFLISEYYTRREASLRMAYFFTFGALGPCISGLLAFALRNMQGIGGKAGWRWIFIIEGILTILLSLFVFLFVPDFPEKTKILTPDEKAHLLQKLHDDKGAQKLDLKSIDWLKVLGDWKIWFPVLLFFCADISAASMSAFTPTILKEMGYATATAQVMIMPIWLTGIIAQITGAWLSGRIGWRAPFVLLGALLATAGWIIQLVYSQNRSLAVGIRYFSLFAMSAGTYLQFTMIMAWLTNNLRGRASVAVGTAMVIGLGNCANFVAANVFIKDEGPFYPTGFRTGLGLTVAGAVICVGFVGILWVKNTKLEKKRARDGGEDDQVEYVYQY</sequence>
<dbReference type="GO" id="GO:0016020">
    <property type="term" value="C:membrane"/>
    <property type="evidence" value="ECO:0007669"/>
    <property type="project" value="UniProtKB-SubCell"/>
</dbReference>
<evidence type="ECO:0000313" key="8">
    <source>
        <dbReference type="EMBL" id="KAF2748700.1"/>
    </source>
</evidence>
<feature type="transmembrane region" description="Helical" evidence="6">
    <location>
        <begin position="363"/>
        <end position="385"/>
    </location>
</feature>
<feature type="transmembrane region" description="Helical" evidence="6">
    <location>
        <begin position="392"/>
        <end position="412"/>
    </location>
</feature>
<feature type="transmembrane region" description="Helical" evidence="6">
    <location>
        <begin position="198"/>
        <end position="220"/>
    </location>
</feature>
<dbReference type="PANTHER" id="PTHR43791">
    <property type="entry name" value="PERMEASE-RELATED"/>
    <property type="match status" value="1"/>
</dbReference>
<evidence type="ECO:0000256" key="1">
    <source>
        <dbReference type="ARBA" id="ARBA00004141"/>
    </source>
</evidence>
<feature type="transmembrane region" description="Helical" evidence="6">
    <location>
        <begin position="432"/>
        <end position="451"/>
    </location>
</feature>
<evidence type="ECO:0000256" key="3">
    <source>
        <dbReference type="ARBA" id="ARBA00022692"/>
    </source>
</evidence>
<feature type="transmembrane region" description="Helical" evidence="6">
    <location>
        <begin position="105"/>
        <end position="124"/>
    </location>
</feature>
<evidence type="ECO:0000313" key="9">
    <source>
        <dbReference type="Proteomes" id="UP000799440"/>
    </source>
</evidence>
<evidence type="ECO:0000256" key="5">
    <source>
        <dbReference type="ARBA" id="ARBA00023136"/>
    </source>
</evidence>
<proteinExistence type="predicted"/>
<organism evidence="8 9">
    <name type="scientific">Sporormia fimetaria CBS 119925</name>
    <dbReference type="NCBI Taxonomy" id="1340428"/>
    <lineage>
        <taxon>Eukaryota</taxon>
        <taxon>Fungi</taxon>
        <taxon>Dikarya</taxon>
        <taxon>Ascomycota</taxon>
        <taxon>Pezizomycotina</taxon>
        <taxon>Dothideomycetes</taxon>
        <taxon>Pleosporomycetidae</taxon>
        <taxon>Pleosporales</taxon>
        <taxon>Sporormiaceae</taxon>
        <taxon>Sporormia</taxon>
    </lineage>
</organism>
<keyword evidence="4 6" id="KW-1133">Transmembrane helix</keyword>
<evidence type="ECO:0000256" key="2">
    <source>
        <dbReference type="ARBA" id="ARBA00022448"/>
    </source>
</evidence>
<dbReference type="FunFam" id="1.20.1250.20:FF:000057">
    <property type="entry name" value="MFS general substrate transporter"/>
    <property type="match status" value="1"/>
</dbReference>
<feature type="transmembrane region" description="Helical" evidence="6">
    <location>
        <begin position="304"/>
        <end position="324"/>
    </location>
</feature>
<feature type="domain" description="Major facilitator superfamily (MFS) profile" evidence="7">
    <location>
        <begin position="37"/>
        <end position="456"/>
    </location>
</feature>
<dbReference type="GO" id="GO:0022857">
    <property type="term" value="F:transmembrane transporter activity"/>
    <property type="evidence" value="ECO:0007669"/>
    <property type="project" value="InterPro"/>
</dbReference>
<dbReference type="PANTHER" id="PTHR43791:SF54">
    <property type="entry name" value="MAJOR FACILITATOR SUPERFAMILY (MFS) PROFILE DOMAIN-CONTAINING PROTEIN-RELATED"/>
    <property type="match status" value="1"/>
</dbReference>
<dbReference type="InterPro" id="IPR036259">
    <property type="entry name" value="MFS_trans_sf"/>
</dbReference>
<dbReference type="Pfam" id="PF07690">
    <property type="entry name" value="MFS_1"/>
    <property type="match status" value="1"/>
</dbReference>
<keyword evidence="5 6" id="KW-0472">Membrane</keyword>
<dbReference type="Proteomes" id="UP000799440">
    <property type="component" value="Unassembled WGS sequence"/>
</dbReference>
<accession>A0A6A6VGI6</accession>
<protein>
    <submittedName>
        <fullName evidence="8">MFS general substrate transporter</fullName>
    </submittedName>
</protein>
<dbReference type="PROSITE" id="PS50850">
    <property type="entry name" value="MFS"/>
    <property type="match status" value="1"/>
</dbReference>
<feature type="transmembrane region" description="Helical" evidence="6">
    <location>
        <begin position="331"/>
        <end position="351"/>
    </location>
</feature>
<comment type="subcellular location">
    <subcellularLocation>
        <location evidence="1">Membrane</location>
        <topology evidence="1">Multi-pass membrane protein</topology>
    </subcellularLocation>
</comment>
<dbReference type="InterPro" id="IPR020846">
    <property type="entry name" value="MFS_dom"/>
</dbReference>
<feature type="transmembrane region" description="Helical" evidence="6">
    <location>
        <begin position="78"/>
        <end position="98"/>
    </location>
</feature>
<dbReference type="OrthoDB" id="310895at2759"/>
<keyword evidence="9" id="KW-1185">Reference proteome</keyword>
<name>A0A6A6VGI6_9PLEO</name>
<keyword evidence="2" id="KW-0813">Transport</keyword>
<dbReference type="SUPFAM" id="SSF103473">
    <property type="entry name" value="MFS general substrate transporter"/>
    <property type="match status" value="1"/>
</dbReference>
<feature type="transmembrane region" description="Helical" evidence="6">
    <location>
        <begin position="165"/>
        <end position="186"/>
    </location>
</feature>
<evidence type="ECO:0000259" key="7">
    <source>
        <dbReference type="PROSITE" id="PS50850"/>
    </source>
</evidence>
<dbReference type="Gene3D" id="1.20.1250.20">
    <property type="entry name" value="MFS general substrate transporter like domains"/>
    <property type="match status" value="2"/>
</dbReference>
<keyword evidence="3 6" id="KW-0812">Transmembrane</keyword>
<dbReference type="EMBL" id="MU006568">
    <property type="protein sequence ID" value="KAF2748700.1"/>
    <property type="molecule type" value="Genomic_DNA"/>
</dbReference>
<dbReference type="AlphaFoldDB" id="A0A6A6VGI6"/>
<dbReference type="InterPro" id="IPR011701">
    <property type="entry name" value="MFS"/>
</dbReference>
<feature type="transmembrane region" description="Helical" evidence="6">
    <location>
        <begin position="130"/>
        <end position="153"/>
    </location>
</feature>
<feature type="transmembrane region" description="Helical" evidence="6">
    <location>
        <begin position="267"/>
        <end position="292"/>
    </location>
</feature>
<evidence type="ECO:0000256" key="4">
    <source>
        <dbReference type="ARBA" id="ARBA00022989"/>
    </source>
</evidence>